<organism evidence="1 2">
    <name type="scientific">Crotalaria pallida</name>
    <name type="common">Smooth rattlebox</name>
    <name type="synonym">Crotalaria striata</name>
    <dbReference type="NCBI Taxonomy" id="3830"/>
    <lineage>
        <taxon>Eukaryota</taxon>
        <taxon>Viridiplantae</taxon>
        <taxon>Streptophyta</taxon>
        <taxon>Embryophyta</taxon>
        <taxon>Tracheophyta</taxon>
        <taxon>Spermatophyta</taxon>
        <taxon>Magnoliopsida</taxon>
        <taxon>eudicotyledons</taxon>
        <taxon>Gunneridae</taxon>
        <taxon>Pentapetalae</taxon>
        <taxon>rosids</taxon>
        <taxon>fabids</taxon>
        <taxon>Fabales</taxon>
        <taxon>Fabaceae</taxon>
        <taxon>Papilionoideae</taxon>
        <taxon>50 kb inversion clade</taxon>
        <taxon>genistoids sensu lato</taxon>
        <taxon>core genistoids</taxon>
        <taxon>Crotalarieae</taxon>
        <taxon>Crotalaria</taxon>
    </lineage>
</organism>
<evidence type="ECO:0000313" key="2">
    <source>
        <dbReference type="Proteomes" id="UP001372338"/>
    </source>
</evidence>
<proteinExistence type="predicted"/>
<reference evidence="1 2" key="1">
    <citation type="submission" date="2024-01" db="EMBL/GenBank/DDBJ databases">
        <title>The genomes of 5 underutilized Papilionoideae crops provide insights into root nodulation and disease resistanc.</title>
        <authorList>
            <person name="Yuan L."/>
        </authorList>
    </citation>
    <scope>NUCLEOTIDE SEQUENCE [LARGE SCALE GENOMIC DNA]</scope>
    <source>
        <strain evidence="1">ZHUSHIDOU_FW_LH</strain>
        <tissue evidence="1">Leaf</tissue>
    </source>
</reference>
<sequence length="87" mass="9575">MRNAPSDSTPLRLRSIVQGKGDRGDVILWSVAQSGDETCKSCVFFEVGSASINFIPEQCRVEVKGLRVVNFFSRRRSNDGIRGISIG</sequence>
<dbReference type="AlphaFoldDB" id="A0AAN9HNX7"/>
<keyword evidence="2" id="KW-1185">Reference proteome</keyword>
<protein>
    <submittedName>
        <fullName evidence="1">Uncharacterized protein</fullName>
    </submittedName>
</protein>
<accession>A0AAN9HNX7</accession>
<dbReference type="Proteomes" id="UP001372338">
    <property type="component" value="Unassembled WGS sequence"/>
</dbReference>
<gene>
    <name evidence="1" type="ORF">RIF29_38422</name>
</gene>
<comment type="caution">
    <text evidence="1">The sequence shown here is derived from an EMBL/GenBank/DDBJ whole genome shotgun (WGS) entry which is preliminary data.</text>
</comment>
<name>A0AAN9HNX7_CROPI</name>
<dbReference type="EMBL" id="JAYWIO010000008">
    <property type="protein sequence ID" value="KAK7243616.1"/>
    <property type="molecule type" value="Genomic_DNA"/>
</dbReference>
<evidence type="ECO:0000313" key="1">
    <source>
        <dbReference type="EMBL" id="KAK7243616.1"/>
    </source>
</evidence>